<dbReference type="SMART" id="SM00344">
    <property type="entry name" value="HTH_ASNC"/>
    <property type="match status" value="1"/>
</dbReference>
<protein>
    <submittedName>
        <fullName evidence="5">Transcriptional regulator, AsnC family</fullName>
    </submittedName>
</protein>
<dbReference type="Pfam" id="PF13404">
    <property type="entry name" value="HTH_AsnC-type"/>
    <property type="match status" value="1"/>
</dbReference>
<organism evidence="5 6">
    <name type="scientific">Roseovarius pacificus</name>
    <dbReference type="NCBI Taxonomy" id="337701"/>
    <lineage>
        <taxon>Bacteria</taxon>
        <taxon>Pseudomonadati</taxon>
        <taxon>Pseudomonadota</taxon>
        <taxon>Alphaproteobacteria</taxon>
        <taxon>Rhodobacterales</taxon>
        <taxon>Roseobacteraceae</taxon>
        <taxon>Roseovarius</taxon>
    </lineage>
</organism>
<keyword evidence="6" id="KW-1185">Reference proteome</keyword>
<evidence type="ECO:0000256" key="1">
    <source>
        <dbReference type="ARBA" id="ARBA00023015"/>
    </source>
</evidence>
<dbReference type="Gene3D" id="1.10.10.10">
    <property type="entry name" value="Winged helix-like DNA-binding domain superfamily/Winged helix DNA-binding domain"/>
    <property type="match status" value="1"/>
</dbReference>
<dbReference type="AlphaFoldDB" id="A0A1M7G879"/>
<dbReference type="InterPro" id="IPR019887">
    <property type="entry name" value="Tscrpt_reg_AsnC/Lrp_C"/>
</dbReference>
<evidence type="ECO:0000256" key="3">
    <source>
        <dbReference type="ARBA" id="ARBA00023163"/>
    </source>
</evidence>
<keyword evidence="1" id="KW-0805">Transcription regulation</keyword>
<dbReference type="InterPro" id="IPR019888">
    <property type="entry name" value="Tscrpt_reg_AsnC-like"/>
</dbReference>
<dbReference type="GO" id="GO:0005829">
    <property type="term" value="C:cytosol"/>
    <property type="evidence" value="ECO:0007669"/>
    <property type="project" value="TreeGrafter"/>
</dbReference>
<dbReference type="GO" id="GO:0006355">
    <property type="term" value="P:regulation of DNA-templated transcription"/>
    <property type="evidence" value="ECO:0007669"/>
    <property type="project" value="UniProtKB-ARBA"/>
</dbReference>
<evidence type="ECO:0000259" key="4">
    <source>
        <dbReference type="PROSITE" id="PS50956"/>
    </source>
</evidence>
<name>A0A1M7G879_9RHOB</name>
<dbReference type="GO" id="GO:0043200">
    <property type="term" value="P:response to amino acid"/>
    <property type="evidence" value="ECO:0007669"/>
    <property type="project" value="TreeGrafter"/>
</dbReference>
<dbReference type="PANTHER" id="PTHR30154:SF34">
    <property type="entry name" value="TRANSCRIPTIONAL REGULATOR AZLB"/>
    <property type="match status" value="1"/>
</dbReference>
<dbReference type="InterPro" id="IPR036390">
    <property type="entry name" value="WH_DNA-bd_sf"/>
</dbReference>
<keyword evidence="2" id="KW-0238">DNA-binding</keyword>
<dbReference type="PRINTS" id="PR00033">
    <property type="entry name" value="HTHASNC"/>
</dbReference>
<dbReference type="Gene3D" id="3.30.70.920">
    <property type="match status" value="1"/>
</dbReference>
<dbReference type="InterPro" id="IPR011008">
    <property type="entry name" value="Dimeric_a/b-barrel"/>
</dbReference>
<dbReference type="Pfam" id="PF01037">
    <property type="entry name" value="AsnC_trans_reg"/>
    <property type="match status" value="1"/>
</dbReference>
<dbReference type="EMBL" id="FRBR01000010">
    <property type="protein sequence ID" value="SHM12493.1"/>
    <property type="molecule type" value="Genomic_DNA"/>
</dbReference>
<feature type="domain" description="HTH asnC-type" evidence="4">
    <location>
        <begin position="12"/>
        <end position="73"/>
    </location>
</feature>
<dbReference type="InterPro" id="IPR000485">
    <property type="entry name" value="AsnC-type_HTH_dom"/>
</dbReference>
<evidence type="ECO:0000256" key="2">
    <source>
        <dbReference type="ARBA" id="ARBA00023125"/>
    </source>
</evidence>
<dbReference type="Proteomes" id="UP000183974">
    <property type="component" value="Unassembled WGS sequence"/>
</dbReference>
<dbReference type="InterPro" id="IPR036388">
    <property type="entry name" value="WH-like_DNA-bd_sf"/>
</dbReference>
<keyword evidence="3" id="KW-0804">Transcription</keyword>
<dbReference type="InterPro" id="IPR011991">
    <property type="entry name" value="ArsR-like_HTH"/>
</dbReference>
<sequence length="166" mass="18692">MIFSYIGDIRHMDRIDHRIIAALQEDGRMTTTDLAETVGLSPTPCARRLERLQAEKVITGYGARVDANKLGLGVTIFVSVELDKQDRTAIDAFERAIKDCEEVMECYLMTGSRDILLRVVAADLTAFDRFLETRLMPIPGIRNLRSNFALRTITRRNALPVPDHTG</sequence>
<evidence type="ECO:0000313" key="6">
    <source>
        <dbReference type="Proteomes" id="UP000183974"/>
    </source>
</evidence>
<dbReference type="PROSITE" id="PS50956">
    <property type="entry name" value="HTH_ASNC_2"/>
    <property type="match status" value="1"/>
</dbReference>
<dbReference type="SUPFAM" id="SSF54909">
    <property type="entry name" value="Dimeric alpha+beta barrel"/>
    <property type="match status" value="1"/>
</dbReference>
<dbReference type="PANTHER" id="PTHR30154">
    <property type="entry name" value="LEUCINE-RESPONSIVE REGULATORY PROTEIN"/>
    <property type="match status" value="1"/>
</dbReference>
<proteinExistence type="predicted"/>
<dbReference type="STRING" id="337701.SAMN05444398_11051"/>
<dbReference type="CDD" id="cd00090">
    <property type="entry name" value="HTH_ARSR"/>
    <property type="match status" value="1"/>
</dbReference>
<reference evidence="5 6" key="1">
    <citation type="submission" date="2016-11" db="EMBL/GenBank/DDBJ databases">
        <authorList>
            <person name="Jaros S."/>
            <person name="Januszkiewicz K."/>
            <person name="Wedrychowicz H."/>
        </authorList>
    </citation>
    <scope>NUCLEOTIDE SEQUENCE [LARGE SCALE GENOMIC DNA]</scope>
    <source>
        <strain evidence="5 6">DSM 29589</strain>
    </source>
</reference>
<dbReference type="SUPFAM" id="SSF46785">
    <property type="entry name" value="Winged helix' DNA-binding domain"/>
    <property type="match status" value="1"/>
</dbReference>
<accession>A0A1M7G879</accession>
<evidence type="ECO:0000313" key="5">
    <source>
        <dbReference type="EMBL" id="SHM12493.1"/>
    </source>
</evidence>
<dbReference type="GO" id="GO:0043565">
    <property type="term" value="F:sequence-specific DNA binding"/>
    <property type="evidence" value="ECO:0007669"/>
    <property type="project" value="InterPro"/>
</dbReference>
<gene>
    <name evidence="5" type="ORF">SAMN05444398_11051</name>
</gene>